<organism evidence="2">
    <name type="scientific">Mycobacterium avium subsp. hominissuis</name>
    <dbReference type="NCBI Taxonomy" id="439334"/>
    <lineage>
        <taxon>Bacteria</taxon>
        <taxon>Bacillati</taxon>
        <taxon>Actinomycetota</taxon>
        <taxon>Actinomycetes</taxon>
        <taxon>Mycobacteriales</taxon>
        <taxon>Mycobacteriaceae</taxon>
        <taxon>Mycobacterium</taxon>
        <taxon>Mycobacterium avium complex (MAC)</taxon>
    </lineage>
</organism>
<protein>
    <submittedName>
        <fullName evidence="2">Uncharacterized protein</fullName>
    </submittedName>
</protein>
<feature type="region of interest" description="Disordered" evidence="1">
    <location>
        <begin position="18"/>
        <end position="37"/>
    </location>
</feature>
<name>A0A187NFU0_MYCAV</name>
<sequence length="88" mass="10141">MMIMDRYQERRAEISQTTKELLQPIWPNDPPSGKSDMDARCTALAVLSETACAQINAQTRRVLNTYRDTAAMPVRKFREMAYEDLIES</sequence>
<reference evidence="2" key="1">
    <citation type="submission" date="2015-05" db="EMBL/GenBank/DDBJ databases">
        <authorList>
            <person name="Machado G.E."/>
            <person name="Matsumoto C.K."/>
            <person name="Rabello M.S."/>
            <person name="Almeida L.G.P."/>
            <person name="Leao S.C."/>
        </authorList>
    </citation>
    <scope>NUCLEOTIDE SEQUENCE</scope>
    <source>
        <strain evidence="2">88Br</strain>
        <plasmid evidence="2">pMA100</plasmid>
    </source>
</reference>
<dbReference type="AlphaFoldDB" id="A0A187NFU0"/>
<gene>
    <name evidence="2" type="ORF">MASH_00868</name>
</gene>
<dbReference type="EMBL" id="KR997898">
    <property type="protein sequence ID" value="AKT73117.1"/>
    <property type="molecule type" value="Genomic_DNA"/>
</dbReference>
<accession>A0A187NFU0</accession>
<proteinExistence type="predicted"/>
<evidence type="ECO:0000256" key="1">
    <source>
        <dbReference type="SAM" id="MobiDB-lite"/>
    </source>
</evidence>
<evidence type="ECO:0000313" key="2">
    <source>
        <dbReference type="EMBL" id="AKT73117.1"/>
    </source>
</evidence>
<geneLocation type="plasmid" evidence="2">
    <name>pMA100</name>
</geneLocation>
<keyword evidence="2" id="KW-0614">Plasmid</keyword>